<evidence type="ECO:0000313" key="1">
    <source>
        <dbReference type="EMBL" id="MPC82845.1"/>
    </source>
</evidence>
<proteinExistence type="predicted"/>
<keyword evidence="2" id="KW-1185">Reference proteome</keyword>
<protein>
    <submittedName>
        <fullName evidence="1">Uncharacterized protein</fullName>
    </submittedName>
</protein>
<dbReference type="EMBL" id="VSRR010060904">
    <property type="protein sequence ID" value="MPC82845.1"/>
    <property type="molecule type" value="Genomic_DNA"/>
</dbReference>
<accession>A0A5B7IKI0</accession>
<name>A0A5B7IKI0_PORTR</name>
<dbReference type="Proteomes" id="UP000324222">
    <property type="component" value="Unassembled WGS sequence"/>
</dbReference>
<evidence type="ECO:0000313" key="2">
    <source>
        <dbReference type="Proteomes" id="UP000324222"/>
    </source>
</evidence>
<dbReference type="AlphaFoldDB" id="A0A5B7IKI0"/>
<organism evidence="1 2">
    <name type="scientific">Portunus trituberculatus</name>
    <name type="common">Swimming crab</name>
    <name type="synonym">Neptunus trituberculatus</name>
    <dbReference type="NCBI Taxonomy" id="210409"/>
    <lineage>
        <taxon>Eukaryota</taxon>
        <taxon>Metazoa</taxon>
        <taxon>Ecdysozoa</taxon>
        <taxon>Arthropoda</taxon>
        <taxon>Crustacea</taxon>
        <taxon>Multicrustacea</taxon>
        <taxon>Malacostraca</taxon>
        <taxon>Eumalacostraca</taxon>
        <taxon>Eucarida</taxon>
        <taxon>Decapoda</taxon>
        <taxon>Pleocyemata</taxon>
        <taxon>Brachyura</taxon>
        <taxon>Eubrachyura</taxon>
        <taxon>Portunoidea</taxon>
        <taxon>Portunidae</taxon>
        <taxon>Portuninae</taxon>
        <taxon>Portunus</taxon>
    </lineage>
</organism>
<reference evidence="1 2" key="1">
    <citation type="submission" date="2019-05" db="EMBL/GenBank/DDBJ databases">
        <title>Another draft genome of Portunus trituberculatus and its Hox gene families provides insights of decapod evolution.</title>
        <authorList>
            <person name="Jeong J.-H."/>
            <person name="Song I."/>
            <person name="Kim S."/>
            <person name="Choi T."/>
            <person name="Kim D."/>
            <person name="Ryu S."/>
            <person name="Kim W."/>
        </authorList>
    </citation>
    <scope>NUCLEOTIDE SEQUENCE [LARGE SCALE GENOMIC DNA]</scope>
    <source>
        <tissue evidence="1">Muscle</tissue>
    </source>
</reference>
<gene>
    <name evidence="1" type="ORF">E2C01_077530</name>
</gene>
<sequence length="78" mass="8462">MTPNSTSRTAPDLHALPPPCPINSVNWNHRSFMKPAPLATLTTITTIVTHHVRHLSPLEVSLSPSSLTLASPHARLSH</sequence>
<comment type="caution">
    <text evidence="1">The sequence shown here is derived from an EMBL/GenBank/DDBJ whole genome shotgun (WGS) entry which is preliminary data.</text>
</comment>